<name>S8CD90_9LAMI</name>
<dbReference type="SMART" id="SM00320">
    <property type="entry name" value="WD40"/>
    <property type="match status" value="6"/>
</dbReference>
<dbReference type="SUPFAM" id="SSF50978">
    <property type="entry name" value="WD40 repeat-like"/>
    <property type="match status" value="1"/>
</dbReference>
<keyword evidence="4" id="KW-0862">Zinc</keyword>
<dbReference type="PANTHER" id="PTHR44489">
    <property type="match status" value="1"/>
</dbReference>
<evidence type="ECO:0000256" key="3">
    <source>
        <dbReference type="PROSITE-ProRule" id="PRU00221"/>
    </source>
</evidence>
<dbReference type="InterPro" id="IPR001680">
    <property type="entry name" value="WD40_rpt"/>
</dbReference>
<evidence type="ECO:0000256" key="4">
    <source>
        <dbReference type="PROSITE-ProRule" id="PRU00723"/>
    </source>
</evidence>
<dbReference type="Pfam" id="PF00400">
    <property type="entry name" value="WD40"/>
    <property type="match status" value="2"/>
</dbReference>
<dbReference type="GO" id="GO:0008270">
    <property type="term" value="F:zinc ion binding"/>
    <property type="evidence" value="ECO:0007669"/>
    <property type="project" value="UniProtKB-KW"/>
</dbReference>
<dbReference type="Proteomes" id="UP000015453">
    <property type="component" value="Unassembled WGS sequence"/>
</dbReference>
<dbReference type="PROSITE" id="PS50103">
    <property type="entry name" value="ZF_C3H1"/>
    <property type="match status" value="1"/>
</dbReference>
<feature type="repeat" description="WD" evidence="3">
    <location>
        <begin position="346"/>
        <end position="377"/>
    </location>
</feature>
<keyword evidence="2" id="KW-0677">Repeat</keyword>
<dbReference type="InterPro" id="IPR044715">
    <property type="entry name" value="WDR86-like"/>
</dbReference>
<evidence type="ECO:0000256" key="5">
    <source>
        <dbReference type="SAM" id="MobiDB-lite"/>
    </source>
</evidence>
<evidence type="ECO:0000313" key="7">
    <source>
        <dbReference type="EMBL" id="EPS62406.1"/>
    </source>
</evidence>
<dbReference type="PANTHER" id="PTHR44489:SF16">
    <property type="entry name" value="ANAPHASE-PROMOTING COMPLEX SUBUNIT 4 WD40 DOMAIN-CONTAINING PROTEIN"/>
    <property type="match status" value="1"/>
</dbReference>
<gene>
    <name evidence="7" type="ORF">M569_12385</name>
</gene>
<dbReference type="PROSITE" id="PS50082">
    <property type="entry name" value="WD_REPEATS_2"/>
    <property type="match status" value="3"/>
</dbReference>
<dbReference type="InterPro" id="IPR036322">
    <property type="entry name" value="WD40_repeat_dom_sf"/>
</dbReference>
<dbReference type="EMBL" id="AUSU01006169">
    <property type="protein sequence ID" value="EPS62406.1"/>
    <property type="molecule type" value="Genomic_DNA"/>
</dbReference>
<dbReference type="PROSITE" id="PS50294">
    <property type="entry name" value="WD_REPEATS_REGION"/>
    <property type="match status" value="2"/>
</dbReference>
<feature type="repeat" description="WD" evidence="3">
    <location>
        <begin position="220"/>
        <end position="261"/>
    </location>
</feature>
<protein>
    <recommendedName>
        <fullName evidence="6">C3H1-type domain-containing protein</fullName>
    </recommendedName>
</protein>
<keyword evidence="4" id="KW-0479">Metal-binding</keyword>
<evidence type="ECO:0000256" key="1">
    <source>
        <dbReference type="ARBA" id="ARBA00022574"/>
    </source>
</evidence>
<keyword evidence="1 3" id="KW-0853">WD repeat</keyword>
<keyword evidence="8" id="KW-1185">Reference proteome</keyword>
<evidence type="ECO:0000313" key="8">
    <source>
        <dbReference type="Proteomes" id="UP000015453"/>
    </source>
</evidence>
<comment type="caution">
    <text evidence="7">The sequence shown here is derived from an EMBL/GenBank/DDBJ whole genome shotgun (WGS) entry which is preliminary data.</text>
</comment>
<dbReference type="OrthoDB" id="59941at2759"/>
<proteinExistence type="predicted"/>
<dbReference type="SMART" id="SM00356">
    <property type="entry name" value="ZnF_C3H1"/>
    <property type="match status" value="1"/>
</dbReference>
<sequence length="509" mass="55868">MASTKTISKTHALGPKNPKGQICSFWLKGKCNRNPCRFKHSEILAPRPSLQKKKPAINTSPKHSAKFTWTIPGHQPQKIAESAKGGFTSHDPKKVMPQQEAPQKASVSESVTVAEEEPHSTPDAPQKASVSENVTVAEEEPHSTPEAPQKASVSESVTVVEEEPHSTPEAAVDLDDVITVHEDHKIQEERSLAPDAGDCINGDMCPGLFYGTGLQMVAKLEGHSKVVTGIALPTGSDKLYSGSEDNSLRIWDCHSGKCVDTINTHADVRCVIGDNDERPWLFVGLPNSILVWNSKTHVEFFLNCHESTICCMEVDQTKLFAGMEDGSIMVWEWNTDTIYSEPCEVLKGHTGAVRSLIVGAKNALYSSSNDCTVKQWNRKRLDLGCLQTLKGHTKEVTCVITWEKFLITGSLDGTVKVWGSNNGRDIEIVHEALQLDAAIVGLRGKNDSNGKPVMLCSCSDSTVRLFEVPSFRERGRINSKSEVRTMAIGVDRLFFVGDSSGQVYVWNLF</sequence>
<evidence type="ECO:0000259" key="6">
    <source>
        <dbReference type="PROSITE" id="PS50103"/>
    </source>
</evidence>
<dbReference type="InterPro" id="IPR020472">
    <property type="entry name" value="WD40_PAC1"/>
</dbReference>
<feature type="repeat" description="WD" evidence="3">
    <location>
        <begin position="389"/>
        <end position="428"/>
    </location>
</feature>
<organism evidence="7 8">
    <name type="scientific">Genlisea aurea</name>
    <dbReference type="NCBI Taxonomy" id="192259"/>
    <lineage>
        <taxon>Eukaryota</taxon>
        <taxon>Viridiplantae</taxon>
        <taxon>Streptophyta</taxon>
        <taxon>Embryophyta</taxon>
        <taxon>Tracheophyta</taxon>
        <taxon>Spermatophyta</taxon>
        <taxon>Magnoliopsida</taxon>
        <taxon>eudicotyledons</taxon>
        <taxon>Gunneridae</taxon>
        <taxon>Pentapetalae</taxon>
        <taxon>asterids</taxon>
        <taxon>lamiids</taxon>
        <taxon>Lamiales</taxon>
        <taxon>Lentibulariaceae</taxon>
        <taxon>Genlisea</taxon>
    </lineage>
</organism>
<evidence type="ECO:0000256" key="2">
    <source>
        <dbReference type="ARBA" id="ARBA00022737"/>
    </source>
</evidence>
<feature type="zinc finger region" description="C3H1-type" evidence="4">
    <location>
        <begin position="17"/>
        <end position="43"/>
    </location>
</feature>
<dbReference type="InterPro" id="IPR000571">
    <property type="entry name" value="Znf_CCCH"/>
</dbReference>
<dbReference type="CDD" id="cd00200">
    <property type="entry name" value="WD40"/>
    <property type="match status" value="1"/>
</dbReference>
<dbReference type="PRINTS" id="PR00320">
    <property type="entry name" value="GPROTEINBRPT"/>
</dbReference>
<feature type="region of interest" description="Disordered" evidence="5">
    <location>
        <begin position="51"/>
        <end position="153"/>
    </location>
</feature>
<dbReference type="AlphaFoldDB" id="S8CD90"/>
<dbReference type="Pfam" id="PF19056">
    <property type="entry name" value="WD40_2"/>
    <property type="match status" value="1"/>
</dbReference>
<accession>S8CD90</accession>
<reference evidence="7 8" key="1">
    <citation type="journal article" date="2013" name="BMC Genomics">
        <title>The miniature genome of a carnivorous plant Genlisea aurea contains a low number of genes and short non-coding sequences.</title>
        <authorList>
            <person name="Leushkin E.V."/>
            <person name="Sutormin R.A."/>
            <person name="Nabieva E.R."/>
            <person name="Penin A.A."/>
            <person name="Kondrashov A.S."/>
            <person name="Logacheva M.D."/>
        </authorList>
    </citation>
    <scope>NUCLEOTIDE SEQUENCE [LARGE SCALE GENOMIC DNA]</scope>
</reference>
<feature type="domain" description="C3H1-type" evidence="6">
    <location>
        <begin position="17"/>
        <end position="43"/>
    </location>
</feature>
<keyword evidence="4" id="KW-0863">Zinc-finger</keyword>
<dbReference type="InterPro" id="IPR015943">
    <property type="entry name" value="WD40/YVTN_repeat-like_dom_sf"/>
</dbReference>
<dbReference type="Gene3D" id="2.130.10.10">
    <property type="entry name" value="YVTN repeat-like/Quinoprotein amine dehydrogenase"/>
    <property type="match status" value="2"/>
</dbReference>